<dbReference type="Pfam" id="PF13450">
    <property type="entry name" value="NAD_binding_8"/>
    <property type="match status" value="1"/>
</dbReference>
<dbReference type="OrthoDB" id="9814556at2"/>
<gene>
    <name evidence="2" type="ORF">EW093_15050</name>
</gene>
<dbReference type="KEGG" id="sper:EW093_15050"/>
<organism evidence="2 3">
    <name type="scientific">Thiospirochaeta perfilievii</name>
    <dbReference type="NCBI Taxonomy" id="252967"/>
    <lineage>
        <taxon>Bacteria</taxon>
        <taxon>Pseudomonadati</taxon>
        <taxon>Spirochaetota</taxon>
        <taxon>Spirochaetia</taxon>
        <taxon>Spirochaetales</taxon>
        <taxon>Spirochaetaceae</taxon>
        <taxon>Thiospirochaeta</taxon>
    </lineage>
</organism>
<evidence type="ECO:0000256" key="1">
    <source>
        <dbReference type="ARBA" id="ARBA00006046"/>
    </source>
</evidence>
<evidence type="ECO:0000313" key="3">
    <source>
        <dbReference type="Proteomes" id="UP000323824"/>
    </source>
</evidence>
<dbReference type="RefSeq" id="WP_149569190.1">
    <property type="nucleotide sequence ID" value="NZ_CP035807.1"/>
</dbReference>
<evidence type="ECO:0000313" key="2">
    <source>
        <dbReference type="EMBL" id="QEN05956.1"/>
    </source>
</evidence>
<dbReference type="AlphaFoldDB" id="A0A5C1QHB0"/>
<dbReference type="PANTHER" id="PTHR43734">
    <property type="entry name" value="PHYTOENE DESATURASE"/>
    <property type="match status" value="1"/>
</dbReference>
<dbReference type="Proteomes" id="UP000323824">
    <property type="component" value="Chromosome"/>
</dbReference>
<dbReference type="InterPro" id="IPR036188">
    <property type="entry name" value="FAD/NAD-bd_sf"/>
</dbReference>
<dbReference type="PANTHER" id="PTHR43734:SF1">
    <property type="entry name" value="PHYTOENE DESATURASE"/>
    <property type="match status" value="1"/>
</dbReference>
<sequence>MNRVDTVVVGGGIAGLTATSYIAQKGISVSLYEKGHYFGGLVNSFKRGDFTFDGGLRSIENSGIVFPMLRELGIDIEFVKSHVSLVVGKNVLKLNGTNSLDEYKDFLIEEFPNNKIEIISIIKSIKKITGYMDILYGIDNPLFLDPIKDREYFIKVITPWIFKFLLTVNRIESLNLPVNSYLEKFTKNQALIDNISQHFFKDTPTSFALSYFSLYNDYNYPIGGTEVLPKKLEEFCILNGAELLSKRGVVEVNPEQKYIEDEYGERKYYNNLIWACDLKQLYRGINKDSIKSKSLRKRVLKRELELEQLRGAESVFTLYLTLDLPPSYFSSIATEHCFFTPIKDGLSTLNLEFDKSNKQSVKNYLREYVKYNTFEISIPCLRDSNLAPEGKSGLEISILFDYDLTKNIIEQGWKREFKEYMEDLLIEQLNTLYPKLKKSIIKRFSSTPLTVERYTSSSDGAIIGWAFTNPKMPVIHKFLQVAKSVKTPIDSVYQCGQWTYSPAGLPISILTGKLAANKILKKY</sequence>
<proteinExistence type="inferred from homology"/>
<accession>A0A5C1QHB0</accession>
<comment type="similarity">
    <text evidence="1">Belongs to the carotenoid/retinoid oxidoreductase family.</text>
</comment>
<name>A0A5C1QHB0_9SPIO</name>
<dbReference type="EMBL" id="CP035807">
    <property type="protein sequence ID" value="QEN05956.1"/>
    <property type="molecule type" value="Genomic_DNA"/>
</dbReference>
<reference evidence="2 3" key="2">
    <citation type="submission" date="2019-09" db="EMBL/GenBank/DDBJ databases">
        <title>Complete Genome Sequence and Methylome Analysis of free living Spirochaetas.</title>
        <authorList>
            <person name="Leshcheva N."/>
            <person name="Mikheeva N."/>
        </authorList>
    </citation>
    <scope>NUCLEOTIDE SEQUENCE [LARGE SCALE GENOMIC DNA]</scope>
    <source>
        <strain evidence="2 3">P</strain>
    </source>
</reference>
<keyword evidence="3" id="KW-1185">Reference proteome</keyword>
<protein>
    <submittedName>
        <fullName evidence="2">NAD(P)/FAD-dependent oxidoreductase</fullName>
    </submittedName>
</protein>
<dbReference type="SUPFAM" id="SSF51905">
    <property type="entry name" value="FAD/NAD(P)-binding domain"/>
    <property type="match status" value="1"/>
</dbReference>
<dbReference type="Gene3D" id="3.50.50.60">
    <property type="entry name" value="FAD/NAD(P)-binding domain"/>
    <property type="match status" value="1"/>
</dbReference>
<dbReference type="PRINTS" id="PR00420">
    <property type="entry name" value="RNGMNOXGNASE"/>
</dbReference>
<reference evidence="2 3" key="1">
    <citation type="submission" date="2019-02" db="EMBL/GenBank/DDBJ databases">
        <authorList>
            <person name="Fomenkov A."/>
            <person name="Dubinina G."/>
            <person name="Grabovich M."/>
            <person name="Vincze T."/>
            <person name="Roberts R.J."/>
        </authorList>
    </citation>
    <scope>NUCLEOTIDE SEQUENCE [LARGE SCALE GENOMIC DNA]</scope>
    <source>
        <strain evidence="2 3">P</strain>
    </source>
</reference>